<dbReference type="InterPro" id="IPR003961">
    <property type="entry name" value="FN3_dom"/>
</dbReference>
<feature type="compositionally biased region" description="Low complexity" evidence="1">
    <location>
        <begin position="258"/>
        <end position="269"/>
    </location>
</feature>
<dbReference type="InterPro" id="IPR013783">
    <property type="entry name" value="Ig-like_fold"/>
</dbReference>
<dbReference type="SMART" id="SM00060">
    <property type="entry name" value="FN3"/>
    <property type="match status" value="3"/>
</dbReference>
<dbReference type="EMBL" id="MK878904">
    <property type="protein sequence ID" value="QDF16986.1"/>
    <property type="molecule type" value="Genomic_DNA"/>
</dbReference>
<feature type="region of interest" description="Disordered" evidence="1">
    <location>
        <begin position="246"/>
        <end position="277"/>
    </location>
</feature>
<name>A0A4Y6EE65_9CAUD</name>
<protein>
    <submittedName>
        <fullName evidence="3">Minor tail protein</fullName>
    </submittedName>
</protein>
<evidence type="ECO:0000259" key="2">
    <source>
        <dbReference type="PROSITE" id="PS50853"/>
    </source>
</evidence>
<evidence type="ECO:0000313" key="3">
    <source>
        <dbReference type="EMBL" id="QDF16986.1"/>
    </source>
</evidence>
<accession>A0A4Y6EE65</accession>
<sequence length="589" mass="62494">MAEWDHRAATGNGAYQLYLYVVETAFVNTDRGQTGINWELGLIKVASSNGFASNDSSVPWEVHMHGSGGGNGDISGTSSFSFGANDPIGTRKILANGNALGWGFHHNTDYTGRLYVNTMARITVDGTIGSPQIGWGNVEFTRFFRDATPPANLAYLGRQSDTAFTVRAFNSTDWGLGDSQVLHRVDRSEVSNMATLLQGYDYPTTGGGQAHSIAVTGMPAHKSQYLRPAVRGRTGNWMRAGIMEVNARPSKPPKPEVTSKTTTSITVSTANPSYVGGGLASRETQISKDNFATILSTKTGMSSSSFTGLTRVTAYKIRTRVVNVDGTSDWSDVLDVTTPGAPPSAPSGYVAYDIASTSAKVSIGSISDNGGAVPSRARVKVSTTASDTGLIKTVETASWSPTRITGLTKNTQYYVSEAAYNSVEGGGWGAYGSWVPLKTLNNVPNGPILSLDSAAGTFVTLKWTVPSDLAGATITNYRLRVGSNDALTTNVQEFTVPADTLAQVVTGLTAATSYWAEVWTETDNGRGSGSALLNFTTTGGSGSTSGIWLRQANGTPIFCEVWWRDASGVPRLCEPWIRDSSGIPRLGTQ</sequence>
<proteinExistence type="predicted"/>
<dbReference type="PROSITE" id="PS50853">
    <property type="entry name" value="FN3"/>
    <property type="match status" value="3"/>
</dbReference>
<dbReference type="KEGG" id="vg:55618058"/>
<evidence type="ECO:0000256" key="1">
    <source>
        <dbReference type="SAM" id="MobiDB-lite"/>
    </source>
</evidence>
<dbReference type="Gene3D" id="2.60.40.10">
    <property type="entry name" value="Immunoglobulins"/>
    <property type="match status" value="3"/>
</dbReference>
<evidence type="ECO:0000313" key="4">
    <source>
        <dbReference type="Proteomes" id="UP000318861"/>
    </source>
</evidence>
<feature type="domain" description="Fibronectin type-III" evidence="2">
    <location>
        <begin position="251"/>
        <end position="341"/>
    </location>
</feature>
<dbReference type="RefSeq" id="YP_009847661.1">
    <property type="nucleotide sequence ID" value="NC_048777.1"/>
</dbReference>
<feature type="domain" description="Fibronectin type-III" evidence="2">
    <location>
        <begin position="342"/>
        <end position="442"/>
    </location>
</feature>
<dbReference type="Proteomes" id="UP000318861">
    <property type="component" value="Segment"/>
</dbReference>
<keyword evidence="4" id="KW-1185">Reference proteome</keyword>
<gene>
    <name evidence="3" type="primary">33</name>
    <name evidence="3" type="ORF">SEA_TINYTIMOTHY_33</name>
</gene>
<reference evidence="3 4" key="1">
    <citation type="submission" date="2019-05" db="EMBL/GenBank/DDBJ databases">
        <authorList>
            <person name="Baumgardner C.A."/>
            <person name="Folse N.B."/>
            <person name="Neri L.M."/>
            <person name="Renaud V.D."/>
            <person name="Wallen J.R."/>
            <person name="Bintz B.J."/>
            <person name="Gainey M.D."/>
            <person name="Garlena R.A."/>
            <person name="Russell D.A."/>
            <person name="Pope W.H."/>
            <person name="Jacobs-Sera D."/>
            <person name="Hatfull G.F."/>
        </authorList>
    </citation>
    <scope>NUCLEOTIDE SEQUENCE [LARGE SCALE GENOMIC DNA]</scope>
</reference>
<dbReference type="GeneID" id="55618058"/>
<dbReference type="CDD" id="cd00063">
    <property type="entry name" value="FN3"/>
    <property type="match status" value="3"/>
</dbReference>
<feature type="domain" description="Fibronectin type-III" evidence="2">
    <location>
        <begin position="443"/>
        <end position="540"/>
    </location>
</feature>
<organism evidence="3 4">
    <name type="scientific">Microbacterium phage TinyTimothy</name>
    <dbReference type="NCBI Taxonomy" id="2583039"/>
    <lineage>
        <taxon>Viruses</taxon>
        <taxon>Duplodnaviria</taxon>
        <taxon>Heunggongvirae</taxon>
        <taxon>Uroviricota</taxon>
        <taxon>Caudoviricetes</taxon>
        <taxon>Eekayvirinae</taxon>
        <taxon>Tinytimothyvirus</taxon>
        <taxon>Tinytimothyvirus tinytimothy</taxon>
    </lineage>
</organism>
<dbReference type="SUPFAM" id="SSF49265">
    <property type="entry name" value="Fibronectin type III"/>
    <property type="match status" value="2"/>
</dbReference>
<dbReference type="InterPro" id="IPR036116">
    <property type="entry name" value="FN3_sf"/>
</dbReference>